<dbReference type="Pfam" id="PF00696">
    <property type="entry name" value="AA_kinase"/>
    <property type="match status" value="1"/>
</dbReference>
<dbReference type="Pfam" id="PF22468">
    <property type="entry name" value="ACT_9"/>
    <property type="match status" value="2"/>
</dbReference>
<reference evidence="18" key="1">
    <citation type="submission" date="2017-02" db="EMBL/GenBank/DDBJ databases">
        <title>Comparative genomics and description of representatives of a novel lineage of planctomycetes thriving in anoxic sediments.</title>
        <authorList>
            <person name="Spring S."/>
            <person name="Bunk B."/>
            <person name="Sproer C."/>
            <person name="Klenk H.-P."/>
        </authorList>
    </citation>
    <scope>NUCLEOTIDE SEQUENCE [LARGE SCALE GENOMIC DNA]</scope>
    <source>
        <strain evidence="18">L21-RPul-D3</strain>
    </source>
</reference>
<evidence type="ECO:0000259" key="16">
    <source>
        <dbReference type="PROSITE" id="PS51671"/>
    </source>
</evidence>
<evidence type="ECO:0000256" key="5">
    <source>
        <dbReference type="ARBA" id="ARBA00022605"/>
    </source>
</evidence>
<keyword evidence="10 13" id="KW-0067">ATP-binding</keyword>
<feature type="domain" description="ACT" evidence="16">
    <location>
        <begin position="264"/>
        <end position="338"/>
    </location>
</feature>
<evidence type="ECO:0000256" key="10">
    <source>
        <dbReference type="ARBA" id="ARBA00022840"/>
    </source>
</evidence>
<evidence type="ECO:0000256" key="6">
    <source>
        <dbReference type="ARBA" id="ARBA00022679"/>
    </source>
</evidence>
<dbReference type="NCBIfam" id="TIGR00657">
    <property type="entry name" value="asp_kinases"/>
    <property type="match status" value="1"/>
</dbReference>
<gene>
    <name evidence="17" type="primary">lysC</name>
    <name evidence="17" type="ORF">L21SP3_01875</name>
</gene>
<dbReference type="GO" id="GO:0009088">
    <property type="term" value="P:threonine biosynthetic process"/>
    <property type="evidence" value="ECO:0007669"/>
    <property type="project" value="UniProtKB-UniPathway"/>
</dbReference>
<dbReference type="InterPro" id="IPR036393">
    <property type="entry name" value="AceGlu_kinase-like_sf"/>
</dbReference>
<evidence type="ECO:0000313" key="18">
    <source>
        <dbReference type="Proteomes" id="UP000188273"/>
    </source>
</evidence>
<feature type="binding site" evidence="13">
    <location>
        <position position="179"/>
    </location>
    <ligand>
        <name>ATP</name>
        <dbReference type="ChEBI" id="CHEBI:30616"/>
    </ligand>
</feature>
<dbReference type="EMBL" id="CP019633">
    <property type="protein sequence ID" value="AQQ10051.1"/>
    <property type="molecule type" value="Genomic_DNA"/>
</dbReference>
<keyword evidence="11" id="KW-0457">Lysine biosynthesis</keyword>
<dbReference type="InterPro" id="IPR045865">
    <property type="entry name" value="ACT-like_dom_sf"/>
</dbReference>
<dbReference type="GO" id="GO:0005829">
    <property type="term" value="C:cytosol"/>
    <property type="evidence" value="ECO:0007669"/>
    <property type="project" value="TreeGrafter"/>
</dbReference>
<comment type="pathway">
    <text evidence="1 15">Amino-acid biosynthesis; L-lysine biosynthesis via DAP pathway; (S)-tetrahydrodipicolinate from L-aspartate: step 1/4.</text>
</comment>
<dbReference type="PIRSF" id="PIRSF000726">
    <property type="entry name" value="Asp_kin"/>
    <property type="match status" value="1"/>
</dbReference>
<feature type="domain" description="ACT" evidence="16">
    <location>
        <begin position="344"/>
        <end position="411"/>
    </location>
</feature>
<accession>A0A1Q2HRU0</accession>
<comment type="pathway">
    <text evidence="2 15">Amino-acid biosynthesis; L-methionine biosynthesis via de novo pathway; L-homoserine from L-aspartate: step 1/3.</text>
</comment>
<keyword evidence="18" id="KW-1185">Reference proteome</keyword>
<proteinExistence type="inferred from homology"/>
<dbReference type="CDD" id="cd04913">
    <property type="entry name" value="ACT_AKii-LysC-BS-like_1"/>
    <property type="match status" value="1"/>
</dbReference>
<feature type="binding site" evidence="13">
    <location>
        <position position="184"/>
    </location>
    <ligand>
        <name>ATP</name>
        <dbReference type="ChEBI" id="CHEBI:30616"/>
    </ligand>
</feature>
<dbReference type="AlphaFoldDB" id="A0A1Q2HRU0"/>
<dbReference type="KEGG" id="pbu:L21SP3_01875"/>
<dbReference type="FunFam" id="3.40.1160.10:FF:000002">
    <property type="entry name" value="Aspartokinase"/>
    <property type="match status" value="1"/>
</dbReference>
<evidence type="ECO:0000256" key="2">
    <source>
        <dbReference type="ARBA" id="ARBA00004986"/>
    </source>
</evidence>
<dbReference type="CDD" id="cd04936">
    <property type="entry name" value="ACT_AKii-LysC-BS-like_2"/>
    <property type="match status" value="1"/>
</dbReference>
<sequence length="411" mass="44592">MSIIVQKFGGTSVANSEKIRNAAKRAVAKYKQGHKVVVVASARGKQTDELVADAYELNPDPPKREMDQLLSTGEQQTVSLMAIAIQNMGYKALSFTGHQIQMITDSVHSKARIESIGSEIIHEKLDDGYIVIAAGFQGIDEKGNVTTLGRGGSDTSAVAIAAALKAKQCEIYTDVDGIYTTDPRKYSKAVKINQVSYDEMLELASLGAGVMHGRAIEFGKKYGVEIQVRSSTLDIEGTLITEEVPQMEGILVSGATVQSDLAKITIIGIPHSPGNAAKVFSALAGTKISVNDIIQTELDDNSANLSFTISKNDLADALKTIKAIKNEIQYRDLFIREDIAEVSAVGIGMRTHYGVADRMFKALAENKINIDSITTSEIRISCLVDKQQSDKALEVICDTFQLDKEPEERDM</sequence>
<dbReference type="InterPro" id="IPR054352">
    <property type="entry name" value="ACT_Aspartokinase"/>
</dbReference>
<keyword evidence="8 13" id="KW-0547">Nucleotide-binding</keyword>
<dbReference type="PANTHER" id="PTHR21499">
    <property type="entry name" value="ASPARTATE KINASE"/>
    <property type="match status" value="1"/>
</dbReference>
<dbReference type="STRING" id="1940790.L21SP3_01875"/>
<dbReference type="InterPro" id="IPR001048">
    <property type="entry name" value="Asp/Glu/Uridylate_kinase"/>
</dbReference>
<evidence type="ECO:0000256" key="13">
    <source>
        <dbReference type="PIRSR" id="PIRSR000726-1"/>
    </source>
</evidence>
<evidence type="ECO:0000256" key="15">
    <source>
        <dbReference type="RuleBase" id="RU004249"/>
    </source>
</evidence>
<comment type="similarity">
    <text evidence="4 14">Belongs to the aspartokinase family.</text>
</comment>
<feature type="binding site" evidence="13">
    <location>
        <position position="47"/>
    </location>
    <ligand>
        <name>substrate</name>
    </ligand>
</feature>
<protein>
    <recommendedName>
        <fullName evidence="14">Aspartokinase</fullName>
        <ecNumber evidence="14">2.7.2.4</ecNumber>
    </recommendedName>
</protein>
<dbReference type="GO" id="GO:0009090">
    <property type="term" value="P:homoserine biosynthetic process"/>
    <property type="evidence" value="ECO:0007669"/>
    <property type="project" value="TreeGrafter"/>
</dbReference>
<comment type="catalytic activity">
    <reaction evidence="12 14">
        <text>L-aspartate + ATP = 4-phospho-L-aspartate + ADP</text>
        <dbReference type="Rhea" id="RHEA:23776"/>
        <dbReference type="ChEBI" id="CHEBI:29991"/>
        <dbReference type="ChEBI" id="CHEBI:30616"/>
        <dbReference type="ChEBI" id="CHEBI:57535"/>
        <dbReference type="ChEBI" id="CHEBI:456216"/>
        <dbReference type="EC" id="2.7.2.4"/>
    </reaction>
</comment>
<dbReference type="UniPathway" id="UPA00034">
    <property type="reaction ID" value="UER00015"/>
</dbReference>
<evidence type="ECO:0000256" key="4">
    <source>
        <dbReference type="ARBA" id="ARBA00010122"/>
    </source>
</evidence>
<dbReference type="InterPro" id="IPR002912">
    <property type="entry name" value="ACT_dom"/>
</dbReference>
<dbReference type="GO" id="GO:0004072">
    <property type="term" value="F:aspartate kinase activity"/>
    <property type="evidence" value="ECO:0007669"/>
    <property type="project" value="UniProtKB-EC"/>
</dbReference>
<evidence type="ECO:0000256" key="1">
    <source>
        <dbReference type="ARBA" id="ARBA00004766"/>
    </source>
</evidence>
<evidence type="ECO:0000256" key="14">
    <source>
        <dbReference type="RuleBase" id="RU003448"/>
    </source>
</evidence>
<dbReference type="InterPro" id="IPR001341">
    <property type="entry name" value="Asp_kinase"/>
</dbReference>
<dbReference type="NCBIfam" id="NF005154">
    <property type="entry name" value="PRK06635.1-2"/>
    <property type="match status" value="1"/>
</dbReference>
<dbReference type="Gene3D" id="3.40.1160.10">
    <property type="entry name" value="Acetylglutamate kinase-like"/>
    <property type="match status" value="1"/>
</dbReference>
<evidence type="ECO:0000256" key="11">
    <source>
        <dbReference type="ARBA" id="ARBA00023154"/>
    </source>
</evidence>
<dbReference type="RefSeq" id="WP_077540925.1">
    <property type="nucleotide sequence ID" value="NZ_CP019633.1"/>
</dbReference>
<keyword evidence="5 15" id="KW-0028">Amino-acid biosynthesis</keyword>
<name>A0A1Q2HRU0_9BACT</name>
<dbReference type="OrthoDB" id="9799110at2"/>
<feature type="binding site" evidence="13">
    <location>
        <begin position="173"/>
        <end position="174"/>
    </location>
    <ligand>
        <name>ATP</name>
        <dbReference type="ChEBI" id="CHEBI:30616"/>
    </ligand>
</feature>
<dbReference type="InterPro" id="IPR041740">
    <property type="entry name" value="AKii-LysC-BS"/>
</dbReference>
<dbReference type="GO" id="GO:0005524">
    <property type="term" value="F:ATP binding"/>
    <property type="evidence" value="ECO:0007669"/>
    <property type="project" value="UniProtKB-KW"/>
</dbReference>
<keyword evidence="7" id="KW-0677">Repeat</keyword>
<dbReference type="SUPFAM" id="SSF53633">
    <property type="entry name" value="Carbamate kinase-like"/>
    <property type="match status" value="1"/>
</dbReference>
<evidence type="ECO:0000256" key="12">
    <source>
        <dbReference type="ARBA" id="ARBA00047872"/>
    </source>
</evidence>
<feature type="binding site" evidence="13">
    <location>
        <begin position="7"/>
        <end position="10"/>
    </location>
    <ligand>
        <name>ATP</name>
        <dbReference type="ChEBI" id="CHEBI:30616"/>
    </ligand>
</feature>
<evidence type="ECO:0000256" key="9">
    <source>
        <dbReference type="ARBA" id="ARBA00022777"/>
    </source>
</evidence>
<dbReference type="UniPathway" id="UPA00050">
    <property type="reaction ID" value="UER00461"/>
</dbReference>
<evidence type="ECO:0000313" key="17">
    <source>
        <dbReference type="EMBL" id="AQQ10051.1"/>
    </source>
</evidence>
<feature type="binding site" evidence="13">
    <location>
        <position position="74"/>
    </location>
    <ligand>
        <name>substrate</name>
    </ligand>
</feature>
<comment type="pathway">
    <text evidence="3 15">Amino-acid biosynthesis; L-threonine biosynthesis; L-threonine from L-aspartate: step 1/5.</text>
</comment>
<keyword evidence="9 14" id="KW-0418">Kinase</keyword>
<dbReference type="UniPathway" id="UPA00051">
    <property type="reaction ID" value="UER00462"/>
</dbReference>
<dbReference type="GO" id="GO:0009089">
    <property type="term" value="P:lysine biosynthetic process via diaminopimelate"/>
    <property type="evidence" value="ECO:0007669"/>
    <property type="project" value="UniProtKB-UniPathway"/>
</dbReference>
<evidence type="ECO:0000256" key="7">
    <source>
        <dbReference type="ARBA" id="ARBA00022737"/>
    </source>
</evidence>
<dbReference type="CDD" id="cd04261">
    <property type="entry name" value="AAK_AKii-LysC-BS"/>
    <property type="match status" value="1"/>
</dbReference>
<dbReference type="PROSITE" id="PS00324">
    <property type="entry name" value="ASPARTOKINASE"/>
    <property type="match status" value="1"/>
</dbReference>
<dbReference type="PANTHER" id="PTHR21499:SF3">
    <property type="entry name" value="ASPARTOKINASE"/>
    <property type="match status" value="1"/>
</dbReference>
<organism evidence="17 18">
    <name type="scientific">Sedimentisphaera cyanobacteriorum</name>
    <dbReference type="NCBI Taxonomy" id="1940790"/>
    <lineage>
        <taxon>Bacteria</taxon>
        <taxon>Pseudomonadati</taxon>
        <taxon>Planctomycetota</taxon>
        <taxon>Phycisphaerae</taxon>
        <taxon>Sedimentisphaerales</taxon>
        <taxon>Sedimentisphaeraceae</taxon>
        <taxon>Sedimentisphaera</taxon>
    </lineage>
</organism>
<dbReference type="FunFam" id="3.30.2130.10:FF:000001">
    <property type="entry name" value="Bifunctional aspartokinase/homoserine dehydrogenase"/>
    <property type="match status" value="1"/>
</dbReference>
<evidence type="ECO:0000256" key="3">
    <source>
        <dbReference type="ARBA" id="ARBA00005139"/>
    </source>
</evidence>
<dbReference type="Proteomes" id="UP000188273">
    <property type="component" value="Chromosome"/>
</dbReference>
<dbReference type="NCBIfam" id="TIGR00656">
    <property type="entry name" value="asp_kin_monofn"/>
    <property type="match status" value="1"/>
</dbReference>
<dbReference type="EC" id="2.7.2.4" evidence="14"/>
<dbReference type="InterPro" id="IPR005260">
    <property type="entry name" value="Asp_kin_monofn"/>
</dbReference>
<dbReference type="SUPFAM" id="SSF55021">
    <property type="entry name" value="ACT-like"/>
    <property type="match status" value="2"/>
</dbReference>
<keyword evidence="6 14" id="KW-0808">Transferase</keyword>
<dbReference type="InterPro" id="IPR018042">
    <property type="entry name" value="Aspartate_kinase_CS"/>
</dbReference>
<evidence type="ECO:0000256" key="8">
    <source>
        <dbReference type="ARBA" id="ARBA00022741"/>
    </source>
</evidence>
<dbReference type="Gene3D" id="3.30.2130.10">
    <property type="entry name" value="VC0802-like"/>
    <property type="match status" value="1"/>
</dbReference>
<dbReference type="PROSITE" id="PS51671">
    <property type="entry name" value="ACT"/>
    <property type="match status" value="2"/>
</dbReference>
<dbReference type="NCBIfam" id="NF005155">
    <property type="entry name" value="PRK06635.1-4"/>
    <property type="match status" value="1"/>
</dbReference>